<dbReference type="OrthoDB" id="5599552at2759"/>
<evidence type="ECO:0000259" key="6">
    <source>
        <dbReference type="PROSITE" id="PS51821"/>
    </source>
</evidence>
<dbReference type="Gene3D" id="2.60.40.3960">
    <property type="entry name" value="Velvet domain"/>
    <property type="match status" value="1"/>
</dbReference>
<evidence type="ECO:0000256" key="5">
    <source>
        <dbReference type="SAM" id="MobiDB-lite"/>
    </source>
</evidence>
<comment type="subcellular location">
    <subcellularLocation>
        <location evidence="1">Nucleus</location>
    </subcellularLocation>
</comment>
<gene>
    <name evidence="7" type="ORF">PISMIDRAFT_93364</name>
</gene>
<name>A0A0C9ZYM6_9AGAM</name>
<dbReference type="AlphaFoldDB" id="A0A0C9ZYM6"/>
<keyword evidence="2" id="KW-0805">Transcription regulation</keyword>
<dbReference type="InterPro" id="IPR037525">
    <property type="entry name" value="Velvet_dom"/>
</dbReference>
<evidence type="ECO:0000313" key="7">
    <source>
        <dbReference type="EMBL" id="KIK27322.1"/>
    </source>
</evidence>
<evidence type="ECO:0000256" key="3">
    <source>
        <dbReference type="ARBA" id="ARBA00023163"/>
    </source>
</evidence>
<accession>A0A0C9ZYM6</accession>
<keyword evidence="4" id="KW-0539">Nucleus</keyword>
<dbReference type="STRING" id="765257.A0A0C9ZYM6"/>
<dbReference type="GO" id="GO:0005634">
    <property type="term" value="C:nucleus"/>
    <property type="evidence" value="ECO:0007669"/>
    <property type="project" value="UniProtKB-SubCell"/>
</dbReference>
<dbReference type="InterPro" id="IPR021740">
    <property type="entry name" value="Velvet"/>
</dbReference>
<keyword evidence="8" id="KW-1185">Reference proteome</keyword>
<evidence type="ECO:0000256" key="2">
    <source>
        <dbReference type="ARBA" id="ARBA00023015"/>
    </source>
</evidence>
<dbReference type="PANTHER" id="PTHR33572">
    <property type="entry name" value="SPORE DEVELOPMENT REGULATOR VOSA"/>
    <property type="match status" value="1"/>
</dbReference>
<reference evidence="8" key="2">
    <citation type="submission" date="2015-01" db="EMBL/GenBank/DDBJ databases">
        <title>Evolutionary Origins and Diversification of the Mycorrhizal Mutualists.</title>
        <authorList>
            <consortium name="DOE Joint Genome Institute"/>
            <consortium name="Mycorrhizal Genomics Consortium"/>
            <person name="Kohler A."/>
            <person name="Kuo A."/>
            <person name="Nagy L.G."/>
            <person name="Floudas D."/>
            <person name="Copeland A."/>
            <person name="Barry K.W."/>
            <person name="Cichocki N."/>
            <person name="Veneault-Fourrey C."/>
            <person name="LaButti K."/>
            <person name="Lindquist E.A."/>
            <person name="Lipzen A."/>
            <person name="Lundell T."/>
            <person name="Morin E."/>
            <person name="Murat C."/>
            <person name="Riley R."/>
            <person name="Ohm R."/>
            <person name="Sun H."/>
            <person name="Tunlid A."/>
            <person name="Henrissat B."/>
            <person name="Grigoriev I.V."/>
            <person name="Hibbett D.S."/>
            <person name="Martin F."/>
        </authorList>
    </citation>
    <scope>NUCLEOTIDE SEQUENCE [LARGE SCALE GENOMIC DNA]</scope>
    <source>
        <strain evidence="8">441</strain>
    </source>
</reference>
<keyword evidence="3" id="KW-0804">Transcription</keyword>
<proteinExistence type="predicted"/>
<dbReference type="Proteomes" id="UP000054018">
    <property type="component" value="Unassembled WGS sequence"/>
</dbReference>
<dbReference type="HOGENOM" id="CLU_044751_0_0_1"/>
<organism evidence="7 8">
    <name type="scientific">Pisolithus microcarpus 441</name>
    <dbReference type="NCBI Taxonomy" id="765257"/>
    <lineage>
        <taxon>Eukaryota</taxon>
        <taxon>Fungi</taxon>
        <taxon>Dikarya</taxon>
        <taxon>Basidiomycota</taxon>
        <taxon>Agaricomycotina</taxon>
        <taxon>Agaricomycetes</taxon>
        <taxon>Agaricomycetidae</taxon>
        <taxon>Boletales</taxon>
        <taxon>Sclerodermatineae</taxon>
        <taxon>Pisolithaceae</taxon>
        <taxon>Pisolithus</taxon>
    </lineage>
</organism>
<dbReference type="PROSITE" id="PS51821">
    <property type="entry name" value="VELVET"/>
    <property type="match status" value="1"/>
</dbReference>
<dbReference type="EMBL" id="KN833697">
    <property type="protein sequence ID" value="KIK27322.1"/>
    <property type="molecule type" value="Genomic_DNA"/>
</dbReference>
<feature type="region of interest" description="Disordered" evidence="5">
    <location>
        <begin position="286"/>
        <end position="325"/>
    </location>
</feature>
<sequence>MESSPHSSASPHRMIDSWVNRPIHFDSGYFQGQTIRAELKEIQKADLGRKYARVDRRPLDPPPVVQLRLYQVFNYGTEAQYERELCDYSEVQTRGLLCCVDLFPAPMHTPESAQVSGREPRQLPRITSGLDLPESSSSRPPSYHRYTCYGVNPHTTTTQNPSISHENVSAVSSSAVLTYVDGCHPITEDMKRTSFLSGALFVQPAVIDYNGRKALVFAFSDLAVKAEGLFFLRYRCFDLYSRIFGQEEVPMQSECFGGQFRIYSTKEFPGLQASTELTKQLARYGVRLNTRETERKRKRKSPPSTSGSASMKGKERETDSGSDYE</sequence>
<evidence type="ECO:0000256" key="4">
    <source>
        <dbReference type="ARBA" id="ARBA00023242"/>
    </source>
</evidence>
<feature type="domain" description="Velvet" evidence="6">
    <location>
        <begin position="32"/>
        <end position="291"/>
    </location>
</feature>
<evidence type="ECO:0000313" key="8">
    <source>
        <dbReference type="Proteomes" id="UP000054018"/>
    </source>
</evidence>
<evidence type="ECO:0000256" key="1">
    <source>
        <dbReference type="ARBA" id="ARBA00004123"/>
    </source>
</evidence>
<feature type="region of interest" description="Disordered" evidence="5">
    <location>
        <begin position="110"/>
        <end position="142"/>
    </location>
</feature>
<dbReference type="Pfam" id="PF11754">
    <property type="entry name" value="Velvet"/>
    <property type="match status" value="1"/>
</dbReference>
<dbReference type="InterPro" id="IPR038491">
    <property type="entry name" value="Velvet_dom_sf"/>
</dbReference>
<reference evidence="7 8" key="1">
    <citation type="submission" date="2014-04" db="EMBL/GenBank/DDBJ databases">
        <authorList>
            <consortium name="DOE Joint Genome Institute"/>
            <person name="Kuo A."/>
            <person name="Kohler A."/>
            <person name="Costa M.D."/>
            <person name="Nagy L.G."/>
            <person name="Floudas D."/>
            <person name="Copeland A."/>
            <person name="Barry K.W."/>
            <person name="Cichocki N."/>
            <person name="Veneault-Fourrey C."/>
            <person name="LaButti K."/>
            <person name="Lindquist E.A."/>
            <person name="Lipzen A."/>
            <person name="Lundell T."/>
            <person name="Morin E."/>
            <person name="Murat C."/>
            <person name="Sun H."/>
            <person name="Tunlid A."/>
            <person name="Henrissat B."/>
            <person name="Grigoriev I.V."/>
            <person name="Hibbett D.S."/>
            <person name="Martin F."/>
            <person name="Nordberg H.P."/>
            <person name="Cantor M.N."/>
            <person name="Hua S.X."/>
        </authorList>
    </citation>
    <scope>NUCLEOTIDE SEQUENCE [LARGE SCALE GENOMIC DNA]</scope>
    <source>
        <strain evidence="7 8">441</strain>
    </source>
</reference>
<dbReference type="PANTHER" id="PTHR33572:SF3">
    <property type="entry name" value="VELVET COMPLEX SUBUNIT B"/>
    <property type="match status" value="1"/>
</dbReference>
<protein>
    <recommendedName>
        <fullName evidence="6">Velvet domain-containing protein</fullName>
    </recommendedName>
</protein>